<dbReference type="Pfam" id="PF02467">
    <property type="entry name" value="Whib"/>
    <property type="match status" value="1"/>
</dbReference>
<feature type="domain" description="4Fe-4S Wbl-type" evidence="2">
    <location>
        <begin position="31"/>
        <end position="95"/>
    </location>
</feature>
<accession>A0A7R6QBN2</accession>
<sequence>MAHNGTRAGIPNAPAAPTATIPFPAIPTTAPCKQHPDWYTHEESSSSQARQDIADARLGCAACPAAKKCLLWALANPDLTTVGIWASTTPYQRTVLRNRLVNRLGRNWVDVVQLKEKAKAERRAADRVDPPSVHHQALNDLHIQVTGRPLPWQPRRPVSAELAQAHREVLAQALRPQGVAA</sequence>
<dbReference type="Proteomes" id="UP000595703">
    <property type="component" value="Plasmid pRVR1"/>
</dbReference>
<organism evidence="3 4">
    <name type="scientific">Actinacidiphila reveromycinica</name>
    <dbReference type="NCBI Taxonomy" id="659352"/>
    <lineage>
        <taxon>Bacteria</taxon>
        <taxon>Bacillati</taxon>
        <taxon>Actinomycetota</taxon>
        <taxon>Actinomycetes</taxon>
        <taxon>Kitasatosporales</taxon>
        <taxon>Streptomycetaceae</taxon>
        <taxon>Actinacidiphila</taxon>
    </lineage>
</organism>
<dbReference type="InterPro" id="IPR034768">
    <property type="entry name" value="4FE4S_WBL"/>
</dbReference>
<evidence type="ECO:0000256" key="1">
    <source>
        <dbReference type="SAM" id="MobiDB-lite"/>
    </source>
</evidence>
<reference evidence="3 4" key="1">
    <citation type="journal article" date="2020" name="Sci. Rep.">
        <title>beta-carboline chemical signals induce reveromycin production through a LuxR family regulator in Streptomyces sp. SN-593.</title>
        <authorList>
            <person name="Panthee S."/>
            <person name="Kito N."/>
            <person name="Hayashi T."/>
            <person name="Shimizu T."/>
            <person name="Ishikawa J."/>
            <person name="Hamamoto H."/>
            <person name="Osada H."/>
            <person name="Takahashi S."/>
        </authorList>
    </citation>
    <scope>NUCLEOTIDE SEQUENCE [LARGE SCALE GENOMIC DNA]</scope>
    <source>
        <strain evidence="3 4">SN-593</strain>
        <plasmid evidence="3 4">pRVR1</plasmid>
    </source>
</reference>
<evidence type="ECO:0000313" key="4">
    <source>
        <dbReference type="Proteomes" id="UP000595703"/>
    </source>
</evidence>
<feature type="compositionally biased region" description="Low complexity" evidence="1">
    <location>
        <begin position="8"/>
        <end position="27"/>
    </location>
</feature>
<dbReference type="AlphaFoldDB" id="A0A7R6QBN2"/>
<feature type="region of interest" description="Disordered" evidence="1">
    <location>
        <begin position="1"/>
        <end position="27"/>
    </location>
</feature>
<gene>
    <name evidence="3" type="ORF">RVR_P184</name>
</gene>
<evidence type="ECO:0000313" key="3">
    <source>
        <dbReference type="EMBL" id="BBG20702.1"/>
    </source>
</evidence>
<dbReference type="RefSeq" id="WP_202239849.1">
    <property type="nucleotide sequence ID" value="NZ_AP018366.1"/>
</dbReference>
<evidence type="ECO:0000259" key="2">
    <source>
        <dbReference type="PROSITE" id="PS51674"/>
    </source>
</evidence>
<geneLocation type="plasmid" evidence="3 4">
    <name>pRVR1</name>
</geneLocation>
<proteinExistence type="predicted"/>
<name>A0A7R6QBN2_9ACTN</name>
<protein>
    <recommendedName>
        <fullName evidence="2">4Fe-4S Wbl-type domain-containing protein</fullName>
    </recommendedName>
</protein>
<dbReference type="PROSITE" id="PS51674">
    <property type="entry name" value="4FE4S_WBL"/>
    <property type="match status" value="1"/>
</dbReference>
<keyword evidence="4" id="KW-1185">Reference proteome</keyword>
<keyword evidence="3" id="KW-0614">Plasmid</keyword>
<dbReference type="KEGG" id="arev:RVR_P184"/>
<dbReference type="EMBL" id="AP018366">
    <property type="protein sequence ID" value="BBG20702.1"/>
    <property type="molecule type" value="Genomic_DNA"/>
</dbReference>